<feature type="domain" description="Cyclin-dependent kinase inhibitor" evidence="6">
    <location>
        <begin position="45"/>
        <end position="96"/>
    </location>
</feature>
<dbReference type="EMBL" id="UYRR01038181">
    <property type="protein sequence ID" value="VDK72810.1"/>
    <property type="molecule type" value="Genomic_DNA"/>
</dbReference>
<evidence type="ECO:0000313" key="8">
    <source>
        <dbReference type="Proteomes" id="UP000267096"/>
    </source>
</evidence>
<name>A0A0M3KHN7_ANISI</name>
<protein>
    <submittedName>
        <fullName evidence="9">Cyclin-dependent kinase inhibitor 1 (inferred by orthology to a C. elegans protein)</fullName>
    </submittedName>
</protein>
<evidence type="ECO:0000256" key="2">
    <source>
        <dbReference type="ARBA" id="ARBA00006726"/>
    </source>
</evidence>
<reference evidence="7 8" key="2">
    <citation type="submission" date="2018-11" db="EMBL/GenBank/DDBJ databases">
        <authorList>
            <consortium name="Pathogen Informatics"/>
        </authorList>
    </citation>
    <scope>NUCLEOTIDE SEQUENCE [LARGE SCALE GENOMIC DNA]</scope>
</reference>
<evidence type="ECO:0000256" key="1">
    <source>
        <dbReference type="ARBA" id="ARBA00004123"/>
    </source>
</evidence>
<comment type="subcellular location">
    <subcellularLocation>
        <location evidence="1">Nucleus</location>
    </subcellularLocation>
</comment>
<evidence type="ECO:0000259" key="6">
    <source>
        <dbReference type="Pfam" id="PF02234"/>
    </source>
</evidence>
<dbReference type="InterPro" id="IPR003175">
    <property type="entry name" value="CDI_dom"/>
</dbReference>
<keyword evidence="3" id="KW-0649">Protein kinase inhibitor</keyword>
<dbReference type="Proteomes" id="UP000267096">
    <property type="component" value="Unassembled WGS sequence"/>
</dbReference>
<sequence>MVNSPRGEAKMVKTRSARVNIVDSAAGGATSEASGSVKVSSARRCLFGKSSRAETDLWLADTLKQLEGNRGGRFNFDFEKERPIAVDSAEYSFEAVREEDVSSIWML</sequence>
<dbReference type="Gene3D" id="4.10.365.10">
    <property type="entry name" value="p27"/>
    <property type="match status" value="1"/>
</dbReference>
<evidence type="ECO:0000313" key="7">
    <source>
        <dbReference type="EMBL" id="VDK72810.1"/>
    </source>
</evidence>
<keyword evidence="4" id="KW-0539">Nucleus</keyword>
<keyword evidence="8" id="KW-1185">Reference proteome</keyword>
<reference evidence="9" key="1">
    <citation type="submission" date="2017-02" db="UniProtKB">
        <authorList>
            <consortium name="WormBaseParasite"/>
        </authorList>
    </citation>
    <scope>IDENTIFICATION</scope>
</reference>
<dbReference type="GO" id="GO:0051726">
    <property type="term" value="P:regulation of cell cycle"/>
    <property type="evidence" value="ECO:0007669"/>
    <property type="project" value="InterPro"/>
</dbReference>
<dbReference type="AlphaFoldDB" id="A0A0M3KHN7"/>
<dbReference type="GO" id="GO:0004861">
    <property type="term" value="F:cyclin-dependent protein serine/threonine kinase inhibitor activity"/>
    <property type="evidence" value="ECO:0007669"/>
    <property type="project" value="InterPro"/>
</dbReference>
<dbReference type="OrthoDB" id="6373236at2759"/>
<organism evidence="9">
    <name type="scientific">Anisakis simplex</name>
    <name type="common">Herring worm</name>
    <dbReference type="NCBI Taxonomy" id="6269"/>
    <lineage>
        <taxon>Eukaryota</taxon>
        <taxon>Metazoa</taxon>
        <taxon>Ecdysozoa</taxon>
        <taxon>Nematoda</taxon>
        <taxon>Chromadorea</taxon>
        <taxon>Rhabditida</taxon>
        <taxon>Spirurina</taxon>
        <taxon>Ascaridomorpha</taxon>
        <taxon>Ascaridoidea</taxon>
        <taxon>Anisakidae</taxon>
        <taxon>Anisakis</taxon>
        <taxon>Anisakis simplex complex</taxon>
    </lineage>
</organism>
<keyword evidence="5" id="KW-0131">Cell cycle</keyword>
<accession>A0A0M3KHN7</accession>
<evidence type="ECO:0000256" key="5">
    <source>
        <dbReference type="ARBA" id="ARBA00023306"/>
    </source>
</evidence>
<gene>
    <name evidence="7" type="ORF">ASIM_LOCUS19884</name>
</gene>
<evidence type="ECO:0000256" key="3">
    <source>
        <dbReference type="ARBA" id="ARBA00023013"/>
    </source>
</evidence>
<dbReference type="PANTHER" id="PTHR10265:SF46">
    <property type="entry name" value="CYCLIN-DEPENDENT KINASE INHIBITOR 1"/>
    <property type="match status" value="1"/>
</dbReference>
<evidence type="ECO:0000256" key="4">
    <source>
        <dbReference type="ARBA" id="ARBA00023242"/>
    </source>
</evidence>
<dbReference type="InterPro" id="IPR044898">
    <property type="entry name" value="CDI_dom_sf"/>
</dbReference>
<dbReference type="Pfam" id="PF02234">
    <property type="entry name" value="CDI"/>
    <property type="match status" value="1"/>
</dbReference>
<evidence type="ECO:0000313" key="9">
    <source>
        <dbReference type="WBParaSite" id="ASIM_0002050201-mRNA-1"/>
    </source>
</evidence>
<comment type="similarity">
    <text evidence="2">Belongs to the CDI family.</text>
</comment>
<dbReference type="PANTHER" id="PTHR10265">
    <property type="entry name" value="CYCLIN-DEPENDENT KINASE INHIBITOR 1"/>
    <property type="match status" value="1"/>
</dbReference>
<proteinExistence type="inferred from homology"/>
<dbReference type="GO" id="GO:0005634">
    <property type="term" value="C:nucleus"/>
    <property type="evidence" value="ECO:0007669"/>
    <property type="project" value="UniProtKB-SubCell"/>
</dbReference>
<dbReference type="WBParaSite" id="ASIM_0002050201-mRNA-1">
    <property type="protein sequence ID" value="ASIM_0002050201-mRNA-1"/>
    <property type="gene ID" value="ASIM_0002050201"/>
</dbReference>